<dbReference type="GO" id="GO:0032266">
    <property type="term" value="F:phosphatidylinositol-3-phosphate binding"/>
    <property type="evidence" value="ECO:0007669"/>
    <property type="project" value="TreeGrafter"/>
</dbReference>
<dbReference type="GO" id="GO:0000045">
    <property type="term" value="P:autophagosome assembly"/>
    <property type="evidence" value="ECO:0007669"/>
    <property type="project" value="TreeGrafter"/>
</dbReference>
<dbReference type="GO" id="GO:0043495">
    <property type="term" value="F:protein-membrane adaptor activity"/>
    <property type="evidence" value="ECO:0007669"/>
    <property type="project" value="TreeGrafter"/>
</dbReference>
<evidence type="ECO:0000256" key="11">
    <source>
        <dbReference type="ARBA" id="ARBA00024615"/>
    </source>
</evidence>
<dbReference type="GO" id="GO:0061908">
    <property type="term" value="C:phagophore"/>
    <property type="evidence" value="ECO:0007669"/>
    <property type="project" value="TreeGrafter"/>
</dbReference>
<dbReference type="Pfam" id="PF13329">
    <property type="entry name" value="ATG2_CAD"/>
    <property type="match status" value="2"/>
</dbReference>
<keyword evidence="6" id="KW-0256">Endoplasmic reticulum</keyword>
<organism evidence="12 13">
    <name type="scientific">Clydaea vesicula</name>
    <dbReference type="NCBI Taxonomy" id="447962"/>
    <lineage>
        <taxon>Eukaryota</taxon>
        <taxon>Fungi</taxon>
        <taxon>Fungi incertae sedis</taxon>
        <taxon>Chytridiomycota</taxon>
        <taxon>Chytridiomycota incertae sedis</taxon>
        <taxon>Chytridiomycetes</taxon>
        <taxon>Lobulomycetales</taxon>
        <taxon>Lobulomycetaceae</taxon>
        <taxon>Clydaea</taxon>
    </lineage>
</organism>
<evidence type="ECO:0000256" key="1">
    <source>
        <dbReference type="ARBA" id="ARBA00004406"/>
    </source>
</evidence>
<keyword evidence="7" id="KW-0072">Autophagy</keyword>
<evidence type="ECO:0000256" key="9">
    <source>
        <dbReference type="ARBA" id="ARBA00023136"/>
    </source>
</evidence>
<comment type="caution">
    <text evidence="12">The sequence shown here is derived from an EMBL/GenBank/DDBJ whole genome shotgun (WGS) entry which is preliminary data.</text>
</comment>
<keyword evidence="5" id="KW-0813">Transport</keyword>
<keyword evidence="8" id="KW-0445">Lipid transport</keyword>
<keyword evidence="13" id="KW-1185">Reference proteome</keyword>
<dbReference type="GO" id="GO:0000422">
    <property type="term" value="P:autophagy of mitochondrion"/>
    <property type="evidence" value="ECO:0007669"/>
    <property type="project" value="TreeGrafter"/>
</dbReference>
<keyword evidence="9" id="KW-0472">Membrane</keyword>
<dbReference type="GO" id="GO:0006869">
    <property type="term" value="P:lipid transport"/>
    <property type="evidence" value="ECO:0007669"/>
    <property type="project" value="UniProtKB-KW"/>
</dbReference>
<evidence type="ECO:0000256" key="5">
    <source>
        <dbReference type="ARBA" id="ARBA00022448"/>
    </source>
</evidence>
<dbReference type="InterPro" id="IPR026849">
    <property type="entry name" value="ATG2"/>
</dbReference>
<dbReference type="GO" id="GO:0034045">
    <property type="term" value="C:phagophore assembly site membrane"/>
    <property type="evidence" value="ECO:0007669"/>
    <property type="project" value="UniProtKB-SubCell"/>
</dbReference>
<comment type="subcellular location">
    <subcellularLocation>
        <location evidence="1">Endoplasmic reticulum membrane</location>
        <topology evidence="1">Peripheral membrane protein</topology>
    </subcellularLocation>
    <subcellularLocation>
        <location evidence="2">Preautophagosomal structure membrane</location>
        <topology evidence="2">Peripheral membrane protein</topology>
    </subcellularLocation>
</comment>
<dbReference type="GO" id="GO:0005789">
    <property type="term" value="C:endoplasmic reticulum membrane"/>
    <property type="evidence" value="ECO:0007669"/>
    <property type="project" value="UniProtKB-SubCell"/>
</dbReference>
<dbReference type="GO" id="GO:0061709">
    <property type="term" value="P:reticulophagy"/>
    <property type="evidence" value="ECO:0007669"/>
    <property type="project" value="TreeGrafter"/>
</dbReference>
<evidence type="ECO:0000313" key="13">
    <source>
        <dbReference type="Proteomes" id="UP001211065"/>
    </source>
</evidence>
<name>A0AAD5U1C4_9FUNG</name>
<gene>
    <name evidence="12" type="primary">ATG2</name>
    <name evidence="12" type="ORF">HK099_003812</name>
</gene>
<evidence type="ECO:0000256" key="6">
    <source>
        <dbReference type="ARBA" id="ARBA00022824"/>
    </source>
</evidence>
<evidence type="ECO:0000256" key="8">
    <source>
        <dbReference type="ARBA" id="ARBA00023055"/>
    </source>
</evidence>
<evidence type="ECO:0000256" key="7">
    <source>
        <dbReference type="ARBA" id="ARBA00023006"/>
    </source>
</evidence>
<evidence type="ECO:0000313" key="12">
    <source>
        <dbReference type="EMBL" id="KAJ3221056.1"/>
    </source>
</evidence>
<proteinExistence type="inferred from homology"/>
<dbReference type="EMBL" id="JADGJW010000255">
    <property type="protein sequence ID" value="KAJ3221056.1"/>
    <property type="molecule type" value="Genomic_DNA"/>
</dbReference>
<comment type="catalytic activity">
    <reaction evidence="11">
        <text>a 1,2-diacyl-sn-glycero-3-phosphoethanolamine(in) = a 1,2-diacyl-sn-glycero-3-phosphoethanolamine(out)</text>
        <dbReference type="Rhea" id="RHEA:38895"/>
        <dbReference type="ChEBI" id="CHEBI:64612"/>
    </reaction>
</comment>
<dbReference type="PANTHER" id="PTHR13190">
    <property type="entry name" value="AUTOPHAGY-RELATED 2, ISOFORM A"/>
    <property type="match status" value="1"/>
</dbReference>
<dbReference type="PANTHER" id="PTHR13190:SF1">
    <property type="entry name" value="AUTOPHAGY-RELATED 2, ISOFORM A"/>
    <property type="match status" value="1"/>
</dbReference>
<reference evidence="12" key="1">
    <citation type="submission" date="2020-05" db="EMBL/GenBank/DDBJ databases">
        <title>Phylogenomic resolution of chytrid fungi.</title>
        <authorList>
            <person name="Stajich J.E."/>
            <person name="Amses K."/>
            <person name="Simmons R."/>
            <person name="Seto K."/>
            <person name="Myers J."/>
            <person name="Bonds A."/>
            <person name="Quandt C.A."/>
            <person name="Barry K."/>
            <person name="Liu P."/>
            <person name="Grigoriev I."/>
            <person name="Longcore J.E."/>
            <person name="James T.Y."/>
        </authorList>
    </citation>
    <scope>NUCLEOTIDE SEQUENCE</scope>
    <source>
        <strain evidence="12">JEL0476</strain>
    </source>
</reference>
<accession>A0AAD5U1C4</accession>
<protein>
    <recommendedName>
        <fullName evidence="4">Autophagy-related protein 2</fullName>
    </recommendedName>
</protein>
<sequence length="1814" mass="206564">MDFFTILQRKPLKFILKHLFGNYFENQIDIDYHSFSNGTILFKDLKLKKSLFNEILHDNQLHLHCANIGSLQITLNWRSLFYTSEKDSTSISIDIKDTTISVRKLDKFSDEYKDSKTYQNEKSKECGWISQNGYPCKRKIAIYKKACHFHIGRLLERSEALEKNLFLQDFESGATSQEELSVLLMKMLDKIISGLRATAYNTVIRFVHDSTYSFVKNTERKTQNHFHLDFNIPKMEYSAQNNPSETSEVGEESVYSLKLYGSQCTLSQLDTNLSYNVMNLQHSKPIISKENSSSSIYAFHSTLFANSSEIPQSLSVQFINKTSSASNGISNFFFLDAKVQMKNIVGFIVPVNPISNKPKINIDFSLESLNLLFCYQDLPPTETISKVYKLYFDMVDKGVKEGLTEVKLSPNFLPETLLYTQLNSNIDPSKFLDEIIAETLNFDHLKLGGEGLYGCVKQTTHGIDFSFYLNNLKISEWIKHLDNNCKKESLENLTEYIPVFRLKNENKSETKLVVEMYEKLKTKIFKPSHVRFIYEYKLKKELEEPRAKCIGCFNKNEKKSFIKFDFSEVNIFLDFGLINRLGNLLEYKNLVPHSDEEHLNYKENLDGSVIIDDLINHFSSTKISLDDSKVEYSVNCPLARVFIFCPNYESILENEIHDHYFIHKDIILIDVMKLELSSKLSSQSENREFFFKIGFNDVGFGVATPRNFTNSKTDVGGFKARSLWATKLDFNVIPIALIPSCEDMGSNIDIAIRNSKVFIDTALFKNHSGVKKSDEEIFTPNSTKSKSGDWLDVGNQTNDDEEFESIETFDEVEIRKNEGKDNDVIEKEKEKKEDKFNGFLKNYEKIVWLQRTINETAKQTKNEIMEKELNGEIKKDSKKEAELGNSEDLFTVFKSVPEMFEHKENEVSSDDDVEDFQSASGGSVFGLGSSIFQKTPLGVKFEQEQPYYSTYSYQQPKSPLSAISTGLNRDTSTSLGEKRDDVVIFNRFTISLFCDSVEGESSSSNTYQLNGDKFNTFLITYSQDLSSTSNLWLDFENVSITEVLTGTNFIEKTSCTSTPTVSLTYEVNHNLESFFRDATIGFYLNDSTIHYIPDSTISSHLTNFFSPPTLNYVDEMVTVLNVSVYGFDISLQHKFNKVPYNGILKFDKFKLSCNIVPESDSLDFKVNVSKFDLFVEEISSKNLSTATRIETDKDGNYLKIAVSNQKLYIDTCADSFDTILKLINSFAADELETCETETEATFPQQYVLHELIDVLGDMDEEAFRPRSPEAPFNLVHEDQSDAENSSSELFEEDYFAMPSKKINRNDLTPSQSKFLPTQDEIITVLDQSVRLVEDYLNSNLLNLNERHIQNNNQSSDILTSVRVCDFNVTWRIYDGFDWERNRDCMKRRELVNRPTFRGESGMPSTIKSNFHRSIEPKVEIRANMIKVEYDSFSADSVTSSRLLVLIKDFDIVDNVETSSWRKFLSFLTPSIGEQPRENGSNMINLELLNVRPDLKLNKEESRLKISILPLSLRIDQDTLSCLINFFTFDPTHGEINIEAIKKDSLQKKTKKDLFFQYILVEEIKLKIDYKPKHVDITSLSNGNFVEFMNFAMLTGASINLTEVQLSGVSGWSKISEALLAQWLPHMKLQVPQVISSISGLHSLVNIGGGLADLILLPVAQYKKDGKIIRGLRSGVESFASSTTMEAIKLTTKFAAGTQVFLEQADQLLSGGKKVESPSHFSKFSEQPSNLQEGVGMAYNSLKKNISTAANTVLAIPTEVYEKNNQGKVQAVIRAVPIAVLKPMIGTAEAVTKTLIGVQNSLDPSNKSLMEEKYK</sequence>
<dbReference type="Proteomes" id="UP001211065">
    <property type="component" value="Unassembled WGS sequence"/>
</dbReference>
<dbReference type="GO" id="GO:0034727">
    <property type="term" value="P:piecemeal microautophagy of the nucleus"/>
    <property type="evidence" value="ECO:0007669"/>
    <property type="project" value="TreeGrafter"/>
</dbReference>
<comment type="similarity">
    <text evidence="3">Belongs to the ATG2 family.</text>
</comment>
<comment type="catalytic activity">
    <reaction evidence="10">
        <text>a 1,2-diacyl-sn-glycero-3-phospho-L-serine(in) = a 1,2-diacyl-sn-glycero-3-phospho-L-serine(out)</text>
        <dbReference type="Rhea" id="RHEA:38663"/>
        <dbReference type="ChEBI" id="CHEBI:57262"/>
    </reaction>
</comment>
<dbReference type="GO" id="GO:0061723">
    <property type="term" value="P:glycophagy"/>
    <property type="evidence" value="ECO:0007669"/>
    <property type="project" value="TreeGrafter"/>
</dbReference>
<evidence type="ECO:0000256" key="3">
    <source>
        <dbReference type="ARBA" id="ARBA00009714"/>
    </source>
</evidence>
<evidence type="ECO:0000256" key="2">
    <source>
        <dbReference type="ARBA" id="ARBA00004623"/>
    </source>
</evidence>
<evidence type="ECO:0000256" key="4">
    <source>
        <dbReference type="ARBA" id="ARBA00018070"/>
    </source>
</evidence>
<evidence type="ECO:0000256" key="10">
    <source>
        <dbReference type="ARBA" id="ARBA00024479"/>
    </source>
</evidence>